<keyword evidence="1" id="KW-1133">Transmembrane helix</keyword>
<name>A0A918JI55_9BURK</name>
<feature type="transmembrane region" description="Helical" evidence="1">
    <location>
        <begin position="20"/>
        <end position="45"/>
    </location>
</feature>
<evidence type="ECO:0000313" key="2">
    <source>
        <dbReference type="EMBL" id="GGW79848.1"/>
    </source>
</evidence>
<reference evidence="2" key="1">
    <citation type="journal article" date="2014" name="Int. J. Syst. Evol. Microbiol.">
        <title>Complete genome sequence of Corynebacterium casei LMG S-19264T (=DSM 44701T), isolated from a smear-ripened cheese.</title>
        <authorList>
            <consortium name="US DOE Joint Genome Institute (JGI-PGF)"/>
            <person name="Walter F."/>
            <person name="Albersmeier A."/>
            <person name="Kalinowski J."/>
            <person name="Ruckert C."/>
        </authorList>
    </citation>
    <scope>NUCLEOTIDE SEQUENCE</scope>
    <source>
        <strain evidence="2">KCTC 23732</strain>
    </source>
</reference>
<keyword evidence="1" id="KW-0472">Membrane</keyword>
<proteinExistence type="predicted"/>
<evidence type="ECO:0000313" key="3">
    <source>
        <dbReference type="Proteomes" id="UP000608345"/>
    </source>
</evidence>
<gene>
    <name evidence="2" type="ORF">GCM10011450_07070</name>
</gene>
<accession>A0A918JI55</accession>
<dbReference type="EMBL" id="BMYS01000003">
    <property type="protein sequence ID" value="GGW79848.1"/>
    <property type="molecule type" value="Genomic_DNA"/>
</dbReference>
<evidence type="ECO:0000256" key="1">
    <source>
        <dbReference type="SAM" id="Phobius"/>
    </source>
</evidence>
<keyword evidence="3" id="KW-1185">Reference proteome</keyword>
<comment type="caution">
    <text evidence="2">The sequence shown here is derived from an EMBL/GenBank/DDBJ whole genome shotgun (WGS) entry which is preliminary data.</text>
</comment>
<protein>
    <submittedName>
        <fullName evidence="2">Membrane protein</fullName>
    </submittedName>
</protein>
<organism evidence="2 3">
    <name type="scientific">Advenella faeciporci</name>
    <dbReference type="NCBI Taxonomy" id="797535"/>
    <lineage>
        <taxon>Bacteria</taxon>
        <taxon>Pseudomonadati</taxon>
        <taxon>Pseudomonadota</taxon>
        <taxon>Betaproteobacteria</taxon>
        <taxon>Burkholderiales</taxon>
        <taxon>Alcaligenaceae</taxon>
    </lineage>
</organism>
<keyword evidence="1" id="KW-0812">Transmembrane</keyword>
<feature type="transmembrane region" description="Helical" evidence="1">
    <location>
        <begin position="66"/>
        <end position="98"/>
    </location>
</feature>
<dbReference type="AlphaFoldDB" id="A0A918JI55"/>
<reference evidence="2" key="2">
    <citation type="submission" date="2020-09" db="EMBL/GenBank/DDBJ databases">
        <authorList>
            <person name="Sun Q."/>
            <person name="Kim S."/>
        </authorList>
    </citation>
    <scope>NUCLEOTIDE SEQUENCE</scope>
    <source>
        <strain evidence="2">KCTC 23732</strain>
    </source>
</reference>
<dbReference type="RefSeq" id="WP_189384081.1">
    <property type="nucleotide sequence ID" value="NZ_BAABFY010000007.1"/>
</dbReference>
<sequence length="119" mass="13584">MNHEVTPTPSPATDPKTYTTIIYILMTLGLFTGVFGLVAIIMAYIKKEDFKGTVYYDHMIYLIRTFWAGLVAAIVGFILMIILIGWIIFIAAYIWFIYRITVGFINLLDSKPVSTTSWF</sequence>
<dbReference type="Proteomes" id="UP000608345">
    <property type="component" value="Unassembled WGS sequence"/>
</dbReference>